<keyword evidence="12" id="KW-1185">Reference proteome</keyword>
<keyword evidence="2" id="KW-0479">Metal-binding</keyword>
<evidence type="ECO:0000256" key="4">
    <source>
        <dbReference type="ARBA" id="ARBA00022833"/>
    </source>
</evidence>
<comment type="subcellular location">
    <subcellularLocation>
        <location evidence="1">Nucleus</location>
    </subcellularLocation>
</comment>
<keyword evidence="5" id="KW-0238">DNA-binding</keyword>
<feature type="compositionally biased region" description="Polar residues" evidence="8">
    <location>
        <begin position="990"/>
        <end position="1002"/>
    </location>
</feature>
<feature type="compositionally biased region" description="Basic and acidic residues" evidence="8">
    <location>
        <begin position="100"/>
        <end position="112"/>
    </location>
</feature>
<dbReference type="GO" id="GO:0005634">
    <property type="term" value="C:nucleus"/>
    <property type="evidence" value="ECO:0007669"/>
    <property type="project" value="UniProtKB-SubCell"/>
</dbReference>
<feature type="region of interest" description="Disordered" evidence="8">
    <location>
        <begin position="1439"/>
        <end position="1458"/>
    </location>
</feature>
<dbReference type="EMBL" id="OZ034818">
    <property type="protein sequence ID" value="CAL1387110.1"/>
    <property type="molecule type" value="Genomic_DNA"/>
</dbReference>
<keyword evidence="4" id="KW-0862">Zinc</keyword>
<protein>
    <recommendedName>
        <fullName evidence="13">Nuclear receptor corepressor 1</fullName>
    </recommendedName>
</protein>
<dbReference type="GO" id="GO:0003677">
    <property type="term" value="F:DNA binding"/>
    <property type="evidence" value="ECO:0007669"/>
    <property type="project" value="UniProtKB-KW"/>
</dbReference>
<feature type="compositionally biased region" description="Polar residues" evidence="8">
    <location>
        <begin position="160"/>
        <end position="171"/>
    </location>
</feature>
<reference evidence="11 12" key="1">
    <citation type="submission" date="2024-04" db="EMBL/GenBank/DDBJ databases">
        <authorList>
            <person name="Fracassetti M."/>
        </authorList>
    </citation>
    <scope>NUCLEOTIDE SEQUENCE [LARGE SCALE GENOMIC DNA]</scope>
</reference>
<feature type="domain" description="SANT" evidence="9">
    <location>
        <begin position="801"/>
        <end position="852"/>
    </location>
</feature>
<dbReference type="Proteomes" id="UP001497516">
    <property type="component" value="Chromosome 5"/>
</dbReference>
<evidence type="ECO:0000256" key="2">
    <source>
        <dbReference type="ARBA" id="ARBA00022723"/>
    </source>
</evidence>
<feature type="compositionally biased region" description="Basic and acidic residues" evidence="8">
    <location>
        <begin position="1479"/>
        <end position="1493"/>
    </location>
</feature>
<gene>
    <name evidence="11" type="ORF">LTRI10_LOCUS28115</name>
</gene>
<name>A0AAV2ENN8_9ROSI</name>
<accession>A0AAV2ENN8</accession>
<evidence type="ECO:0000256" key="3">
    <source>
        <dbReference type="ARBA" id="ARBA00022771"/>
    </source>
</evidence>
<evidence type="ECO:0000256" key="7">
    <source>
        <dbReference type="SAM" id="Coils"/>
    </source>
</evidence>
<dbReference type="Gene3D" id="1.20.58.1880">
    <property type="match status" value="1"/>
</dbReference>
<feature type="domain" description="SANT" evidence="9">
    <location>
        <begin position="1025"/>
        <end position="1071"/>
    </location>
</feature>
<feature type="region of interest" description="Disordered" evidence="8">
    <location>
        <begin position="1710"/>
        <end position="1740"/>
    </location>
</feature>
<dbReference type="Pfam" id="PF00249">
    <property type="entry name" value="Myb_DNA-binding"/>
    <property type="match status" value="2"/>
</dbReference>
<dbReference type="Gene3D" id="1.10.10.60">
    <property type="entry name" value="Homeodomain-like"/>
    <property type="match status" value="1"/>
</dbReference>
<feature type="region of interest" description="Disordered" evidence="8">
    <location>
        <begin position="1"/>
        <end position="282"/>
    </location>
</feature>
<dbReference type="PANTHER" id="PTHR47340:SF1">
    <property type="entry name" value="DUPLICATED HOMEODOMAIN-LIKE SUPERFAMILY PROTEIN"/>
    <property type="match status" value="1"/>
</dbReference>
<evidence type="ECO:0000313" key="12">
    <source>
        <dbReference type="Proteomes" id="UP001497516"/>
    </source>
</evidence>
<dbReference type="PROSITE" id="PS51293">
    <property type="entry name" value="SANT"/>
    <property type="match status" value="2"/>
</dbReference>
<dbReference type="SMART" id="SM00717">
    <property type="entry name" value="SANT"/>
    <property type="match status" value="2"/>
</dbReference>
<evidence type="ECO:0000256" key="5">
    <source>
        <dbReference type="ARBA" id="ARBA00023125"/>
    </source>
</evidence>
<feature type="region of interest" description="Disordered" evidence="8">
    <location>
        <begin position="510"/>
        <end position="531"/>
    </location>
</feature>
<dbReference type="PANTHER" id="PTHR47340">
    <property type="entry name" value="DUPLICATED HOMEODOMAIN-LIKE SUPERFAMILY PROTEIN"/>
    <property type="match status" value="1"/>
</dbReference>
<sequence length="1740" mass="188323">MPPEPLPWDRKRHERSESSSSLGSTPRWRDLPSGGGHYGSYREFSPRWTGGSGEFRRPSGHGKQGGWHLFTEEPGYGYTPSRSSDKMQEGDNGRPPFSRGDGKYGRSSRDNNRGPFGQRDWRAHSCEMSNGSPNGPGRFHDVSNDQRSVDDMLTYPHSHPPNSDLVNTWGQLQLKEQRDSNKEGGPGALGSGERVEKENSLDWKPLKWTRAGSLSSRGSGFSHSSSSKSLGAVDSNGGKIAVMPKNEPPIRSSSGNAAAAVCDTSVAPSDDTTSRKKPRLRWGEGLAKFEKRKDPEISLTRDGTILFANTAEPGHSHSSSLAEKSPRLLGFPGCSSPATPSSVACSSSPGVEEKSSCKAMSVDNDGSNLCGSPSFGSQSHPEGFSFSLEKLDIPNVESSLIEMLQSEDLCSMDSSFVKLTGMNKLLVWKGDVMKALETTESEIDSLENELKSLKSDYRSKLPCPSFSSLAEHRDAIPCNELEKLSGVALRPPSLQVVSNKDEVLETNRIPDGATEVGGTGAKDDDIDSPGTATSKFIEPVLSVRTSSSDMVIDTEHAAVVAIEHSGVDSKCEVPVTNEKDSAVSPGDVNFLVRCSNHELVSAPTRSVADGEDNVCAAILASNKEFACAAAGEFKRLLPTNFSSVDCSRVTSMLSMQTDRVMREKFIMKKRFTMFKEKVVALKFKALQHLWKEDLHLLSVKKHKAKSLKKFDSSLRPIHNTYQKHRSSSRTRIYSPGNTRLVPTPETLKFISKLLADCNVKVCRDNLKMPAQILDDKEKIASRFISGNGLVEDPCAVERERAMINPWTQEEREVFIDKLASCGKDFTKIASFLEHKTTADCVEFYYKNHKSDSFRKIKKNKQSKSLTNYLMSSSSQKWNREMTAAAPLDLLGTASVMTDSDRGMVSRKKHSTKILIRGYNSNNCKILRDGDSISSERSNNYDAVVNERETAAAAAADVLAGISGSMSSCITTSADRREGFHERNARKRGSGNRNIRPSLSDVTHSADEEETCSDDSCGEMNATAHWTDEEKAAFVQAVSLYGKDFASISRGVRTRSEVQCKVFFSKTKKCLGLDQIHSGRVKVGPSLSEDANGGGSDMEDACAIENGSKEFPSKVDLDLPPVMCAIGEKDDVCDGEARVNHENDLNLLGDNDVGEEATEDEHLMVVDTAMVSNGPKDYLLQSTHLVDGEVINGFVHHNSLFMSGQKVSVESVVTEGERECVVKEDFSESCFTGDAANSGPSSNLVCVSEIEAGKEVPVRKSENSLIQDLNVTKEVSHPLPLDMGSSSNESPVTEIMNQKQAEVSSVETSLAVMSFPLEASNMSSADSVVLTQYGKVHDSGNRTFCGKQAGSVDVHENSDKQDGRSICGNGHVQPLLGHPVLNHWGSAQLKSGSAAEIPAKQLNDVTSCRPISNGAVLKKSEEIIISSQLAEACYLQNSSQHSERASEQPQNSSEVEKPCRNGDVKLFGKILSTPLSSSQKKPDHPPEAHGHDENGSTLPVKTSSSCSSSSTFKFTGHPNPSSSDAGNLASLLNFDQNKCGAGGLMENSVPMRSYGFWDGSRIQTGLTSLPDSAILLAKYPAAFSNYPGVSSSPKIDPAAALHAVVAKNSEQRSMNGLPGFPQKDVSSNSSSNALLDFQRYMSHHDATNKLQPPFVFDSISSLQQHGMAAAVGMGMSSIAAVRGGSSSVIRQAVSDPVTAIKMHFAKADHQFGGSSNGGTINVKRQDDSTSSSWRGKGDVLR</sequence>
<feature type="domain" description="HTH myb-type" evidence="10">
    <location>
        <begin position="1025"/>
        <end position="1074"/>
    </location>
</feature>
<evidence type="ECO:0000259" key="10">
    <source>
        <dbReference type="PROSITE" id="PS51294"/>
    </source>
</evidence>
<evidence type="ECO:0000313" key="11">
    <source>
        <dbReference type="EMBL" id="CAL1387110.1"/>
    </source>
</evidence>
<dbReference type="InterPro" id="IPR017930">
    <property type="entry name" value="Myb_dom"/>
</dbReference>
<feature type="compositionally biased region" description="Basic and acidic residues" evidence="8">
    <location>
        <begin position="193"/>
        <end position="205"/>
    </location>
</feature>
<evidence type="ECO:0000256" key="6">
    <source>
        <dbReference type="ARBA" id="ARBA00023242"/>
    </source>
</evidence>
<feature type="region of interest" description="Disordered" evidence="8">
    <location>
        <begin position="1472"/>
        <end position="1503"/>
    </location>
</feature>
<dbReference type="GO" id="GO:0008270">
    <property type="term" value="F:zinc ion binding"/>
    <property type="evidence" value="ECO:0007669"/>
    <property type="project" value="UniProtKB-KW"/>
</dbReference>
<dbReference type="FunFam" id="1.10.10.60:FF:000012">
    <property type="entry name" value="Metastasis-associated 1 family, member 3"/>
    <property type="match status" value="1"/>
</dbReference>
<keyword evidence="7" id="KW-0175">Coiled coil</keyword>
<feature type="compositionally biased region" description="Basic and acidic residues" evidence="8">
    <location>
        <begin position="7"/>
        <end position="17"/>
    </location>
</feature>
<evidence type="ECO:0000256" key="8">
    <source>
        <dbReference type="SAM" id="MobiDB-lite"/>
    </source>
</evidence>
<evidence type="ECO:0000256" key="1">
    <source>
        <dbReference type="ARBA" id="ARBA00004123"/>
    </source>
</evidence>
<dbReference type="InterPro" id="IPR009057">
    <property type="entry name" value="Homeodomain-like_sf"/>
</dbReference>
<proteinExistence type="predicted"/>
<dbReference type="CDD" id="cd00167">
    <property type="entry name" value="SANT"/>
    <property type="match status" value="1"/>
</dbReference>
<feature type="compositionally biased region" description="Acidic residues" evidence="8">
    <location>
        <begin position="1006"/>
        <end position="1015"/>
    </location>
</feature>
<evidence type="ECO:0000259" key="9">
    <source>
        <dbReference type="PROSITE" id="PS51293"/>
    </source>
</evidence>
<dbReference type="InterPro" id="IPR017884">
    <property type="entry name" value="SANT_dom"/>
</dbReference>
<keyword evidence="6" id="KW-0539">Nucleus</keyword>
<keyword evidence="3" id="KW-0863">Zinc-finger</keyword>
<feature type="compositionally biased region" description="Basic and acidic residues" evidence="8">
    <location>
        <begin position="138"/>
        <end position="150"/>
    </location>
</feature>
<organism evidence="11 12">
    <name type="scientific">Linum trigynum</name>
    <dbReference type="NCBI Taxonomy" id="586398"/>
    <lineage>
        <taxon>Eukaryota</taxon>
        <taxon>Viridiplantae</taxon>
        <taxon>Streptophyta</taxon>
        <taxon>Embryophyta</taxon>
        <taxon>Tracheophyta</taxon>
        <taxon>Spermatophyta</taxon>
        <taxon>Magnoliopsida</taxon>
        <taxon>eudicotyledons</taxon>
        <taxon>Gunneridae</taxon>
        <taxon>Pentapetalae</taxon>
        <taxon>rosids</taxon>
        <taxon>fabids</taxon>
        <taxon>Malpighiales</taxon>
        <taxon>Linaceae</taxon>
        <taxon>Linum</taxon>
    </lineage>
</organism>
<dbReference type="InterPro" id="IPR001005">
    <property type="entry name" value="SANT/Myb"/>
</dbReference>
<feature type="region of interest" description="Disordered" evidence="8">
    <location>
        <begin position="983"/>
        <end position="1015"/>
    </location>
</feature>
<feature type="compositionally biased region" description="Basic and acidic residues" evidence="8">
    <location>
        <begin position="83"/>
        <end position="92"/>
    </location>
</feature>
<feature type="compositionally biased region" description="Low complexity" evidence="8">
    <location>
        <begin position="212"/>
        <end position="231"/>
    </location>
</feature>
<dbReference type="SUPFAM" id="SSF46689">
    <property type="entry name" value="Homeodomain-like"/>
    <property type="match status" value="2"/>
</dbReference>
<feature type="coiled-coil region" evidence="7">
    <location>
        <begin position="429"/>
        <end position="456"/>
    </location>
</feature>
<dbReference type="PROSITE" id="PS51294">
    <property type="entry name" value="HTH_MYB"/>
    <property type="match status" value="1"/>
</dbReference>
<evidence type="ECO:0008006" key="13">
    <source>
        <dbReference type="Google" id="ProtNLM"/>
    </source>
</evidence>